<dbReference type="InterPro" id="IPR011251">
    <property type="entry name" value="Luciferase-like_dom"/>
</dbReference>
<evidence type="ECO:0000259" key="5">
    <source>
        <dbReference type="Pfam" id="PF00296"/>
    </source>
</evidence>
<keyword evidence="2" id="KW-0288">FMN</keyword>
<comment type="caution">
    <text evidence="6">The sequence shown here is derived from an EMBL/GenBank/DDBJ whole genome shotgun (WGS) entry which is preliminary data.</text>
</comment>
<dbReference type="InterPro" id="IPR036661">
    <property type="entry name" value="Luciferase-like_sf"/>
</dbReference>
<evidence type="ECO:0000256" key="2">
    <source>
        <dbReference type="ARBA" id="ARBA00022643"/>
    </source>
</evidence>
<gene>
    <name evidence="6" type="ORF">GCM10009836_42140</name>
</gene>
<dbReference type="RefSeq" id="WP_344419626.1">
    <property type="nucleotide sequence ID" value="NZ_BAAAQK010000014.1"/>
</dbReference>
<reference evidence="6 7" key="1">
    <citation type="journal article" date="2019" name="Int. J. Syst. Evol. Microbiol.">
        <title>The Global Catalogue of Microorganisms (GCM) 10K type strain sequencing project: providing services to taxonomists for standard genome sequencing and annotation.</title>
        <authorList>
            <consortium name="The Broad Institute Genomics Platform"/>
            <consortium name="The Broad Institute Genome Sequencing Center for Infectious Disease"/>
            <person name="Wu L."/>
            <person name="Ma J."/>
        </authorList>
    </citation>
    <scope>NUCLEOTIDE SEQUENCE [LARGE SCALE GENOMIC DNA]</scope>
    <source>
        <strain evidence="6 7">JCM 16009</strain>
    </source>
</reference>
<name>A0ABN2N8F0_9PSEU</name>
<keyword evidence="1" id="KW-0285">Flavoprotein</keyword>
<dbReference type="Proteomes" id="UP001500449">
    <property type="component" value="Unassembled WGS sequence"/>
</dbReference>
<dbReference type="EMBL" id="BAAAQK010000014">
    <property type="protein sequence ID" value="GAA1857497.1"/>
    <property type="molecule type" value="Genomic_DNA"/>
</dbReference>
<feature type="domain" description="Luciferase-like" evidence="5">
    <location>
        <begin position="13"/>
        <end position="247"/>
    </location>
</feature>
<dbReference type="InterPro" id="IPR019921">
    <property type="entry name" value="Lucif-like_OxRdtase_Rv2161c"/>
</dbReference>
<dbReference type="NCBIfam" id="TIGR03619">
    <property type="entry name" value="F420_Rv2161c"/>
    <property type="match status" value="1"/>
</dbReference>
<dbReference type="Pfam" id="PF00296">
    <property type="entry name" value="Bac_luciferase"/>
    <property type="match status" value="1"/>
</dbReference>
<evidence type="ECO:0000256" key="1">
    <source>
        <dbReference type="ARBA" id="ARBA00022630"/>
    </source>
</evidence>
<sequence>MRVGILFPQNDLAGDVEALRTVGRAAEELGYTTLHLADHVLGTEHADREPPLAGRDDEHDPFFDPFTAMAYLSAVTTGIELATCVLVLPQRPTALVAQQTADVDLMSGGRVRLGIGVGWNHVEYQALGQSFGTRGARLDEQIPLLRRLWTEPLVTFHGRFDHIERACVNPRPRRPIPLWFGGFGEPAFRRAVRVGDGFVFSGSPEQAHAALARVRRMLDEAGRDPSTFGLELLVRVETAAELARHVTAWQEAGGTDLALTTTHLGRGSLAQQLDLMHELRGETVRAVGSG</sequence>
<keyword evidence="3" id="KW-0560">Oxidoreductase</keyword>
<keyword evidence="7" id="KW-1185">Reference proteome</keyword>
<protein>
    <recommendedName>
        <fullName evidence="5">Luciferase-like domain-containing protein</fullName>
    </recommendedName>
</protein>
<dbReference type="SUPFAM" id="SSF51679">
    <property type="entry name" value="Bacterial luciferase-like"/>
    <property type="match status" value="1"/>
</dbReference>
<keyword evidence="4" id="KW-0503">Monooxygenase</keyword>
<dbReference type="PANTHER" id="PTHR42847">
    <property type="entry name" value="ALKANESULFONATE MONOOXYGENASE"/>
    <property type="match status" value="1"/>
</dbReference>
<evidence type="ECO:0000313" key="6">
    <source>
        <dbReference type="EMBL" id="GAA1857497.1"/>
    </source>
</evidence>
<proteinExistence type="predicted"/>
<dbReference type="Gene3D" id="3.20.20.30">
    <property type="entry name" value="Luciferase-like domain"/>
    <property type="match status" value="1"/>
</dbReference>
<evidence type="ECO:0000256" key="3">
    <source>
        <dbReference type="ARBA" id="ARBA00023002"/>
    </source>
</evidence>
<dbReference type="InterPro" id="IPR050172">
    <property type="entry name" value="SsuD_RutA_monooxygenase"/>
</dbReference>
<evidence type="ECO:0000256" key="4">
    <source>
        <dbReference type="ARBA" id="ARBA00023033"/>
    </source>
</evidence>
<dbReference type="PANTHER" id="PTHR42847:SF4">
    <property type="entry name" value="ALKANESULFONATE MONOOXYGENASE-RELATED"/>
    <property type="match status" value="1"/>
</dbReference>
<accession>A0ABN2N8F0</accession>
<organism evidence="6 7">
    <name type="scientific">Pseudonocardia ailaonensis</name>
    <dbReference type="NCBI Taxonomy" id="367279"/>
    <lineage>
        <taxon>Bacteria</taxon>
        <taxon>Bacillati</taxon>
        <taxon>Actinomycetota</taxon>
        <taxon>Actinomycetes</taxon>
        <taxon>Pseudonocardiales</taxon>
        <taxon>Pseudonocardiaceae</taxon>
        <taxon>Pseudonocardia</taxon>
    </lineage>
</organism>
<evidence type="ECO:0000313" key="7">
    <source>
        <dbReference type="Proteomes" id="UP001500449"/>
    </source>
</evidence>